<accession>A0ABD3MEU9</accession>
<organism evidence="1 2">
    <name type="scientific">Discostella pseudostelligera</name>
    <dbReference type="NCBI Taxonomy" id="259834"/>
    <lineage>
        <taxon>Eukaryota</taxon>
        <taxon>Sar</taxon>
        <taxon>Stramenopiles</taxon>
        <taxon>Ochrophyta</taxon>
        <taxon>Bacillariophyta</taxon>
        <taxon>Coscinodiscophyceae</taxon>
        <taxon>Thalassiosirophycidae</taxon>
        <taxon>Stephanodiscales</taxon>
        <taxon>Stephanodiscaceae</taxon>
        <taxon>Discostella</taxon>
    </lineage>
</organism>
<keyword evidence="2" id="KW-1185">Reference proteome</keyword>
<evidence type="ECO:0000313" key="1">
    <source>
        <dbReference type="EMBL" id="KAL3761321.1"/>
    </source>
</evidence>
<protein>
    <submittedName>
        <fullName evidence="1">Uncharacterized protein</fullName>
    </submittedName>
</protein>
<reference evidence="1 2" key="1">
    <citation type="submission" date="2024-10" db="EMBL/GenBank/DDBJ databases">
        <title>Updated reference genomes for cyclostephanoid diatoms.</title>
        <authorList>
            <person name="Roberts W.R."/>
            <person name="Alverson A.J."/>
        </authorList>
    </citation>
    <scope>NUCLEOTIDE SEQUENCE [LARGE SCALE GENOMIC DNA]</scope>
    <source>
        <strain evidence="1 2">AJA232-27</strain>
    </source>
</reference>
<sequence length="142" mass="15540">MSPATASASATSTEFITRKYPRCIATISAGFEKGDFLVREEKGQRVYFDFFEEAFNYIAAKGYSRMPKSEEGEWIDLMEHVHASVKGGMKYNTGRLLMVLHKPLLPQGVGGGGGVGGDMYDNGIRYGGEEPDMDNGAMLPMP</sequence>
<name>A0ABD3MEU9_9STRA</name>
<dbReference type="AlphaFoldDB" id="A0ABD3MEU9"/>
<evidence type="ECO:0000313" key="2">
    <source>
        <dbReference type="Proteomes" id="UP001530293"/>
    </source>
</evidence>
<gene>
    <name evidence="1" type="ORF">ACHAWU_010234</name>
</gene>
<comment type="caution">
    <text evidence="1">The sequence shown here is derived from an EMBL/GenBank/DDBJ whole genome shotgun (WGS) entry which is preliminary data.</text>
</comment>
<proteinExistence type="predicted"/>
<dbReference type="EMBL" id="JALLBG020000152">
    <property type="protein sequence ID" value="KAL3761321.1"/>
    <property type="molecule type" value="Genomic_DNA"/>
</dbReference>
<dbReference type="Proteomes" id="UP001530293">
    <property type="component" value="Unassembled WGS sequence"/>
</dbReference>